<sequence>MIRCPWLDLSKPDYVRYHDEEWGVPVHDDRVLFEFLILESAQAGLSWYTVLRKRQGYRAAFAGFDPQKVARFTAQDVDRLLLDPGIIRHRRKIEATIANARAFLEVQSRFGTFASYLWDFVDGRPIAHDIRALADYQTTSSEADALALDFKRRGFSFLGGTTCHAYMQAVGLFNDHSRDCFRREEVTRQA</sequence>
<dbReference type="OrthoDB" id="9807664at2"/>
<proteinExistence type="predicted"/>
<dbReference type="AlphaFoldDB" id="A0A8G2C1W7"/>
<feature type="binding site" evidence="1">
    <location>
        <position position="4"/>
    </location>
    <ligand>
        <name>Zn(2+)</name>
        <dbReference type="ChEBI" id="CHEBI:29105"/>
    </ligand>
</feature>
<dbReference type="InterPro" id="IPR011257">
    <property type="entry name" value="DNA_glycosylase"/>
</dbReference>
<protein>
    <submittedName>
        <fullName evidence="2">DNA-3-methyladenine glycosylase I</fullName>
    </submittedName>
</protein>
<reference evidence="2 3" key="1">
    <citation type="submission" date="2016-10" db="EMBL/GenBank/DDBJ databases">
        <authorList>
            <person name="Varghese N."/>
            <person name="Submissions S."/>
        </authorList>
    </citation>
    <scope>NUCLEOTIDE SEQUENCE [LARGE SCALE GENOMIC DNA]</scope>
    <source>
        <strain evidence="2 3">DSM 1741</strain>
    </source>
</reference>
<dbReference type="GO" id="GO:0006284">
    <property type="term" value="P:base-excision repair"/>
    <property type="evidence" value="ECO:0007669"/>
    <property type="project" value="InterPro"/>
</dbReference>
<dbReference type="GO" id="GO:0046872">
    <property type="term" value="F:metal ion binding"/>
    <property type="evidence" value="ECO:0007669"/>
    <property type="project" value="UniProtKB-KW"/>
</dbReference>
<feature type="binding site" evidence="1">
    <location>
        <position position="180"/>
    </location>
    <ligand>
        <name>Zn(2+)</name>
        <dbReference type="ChEBI" id="CHEBI:29105"/>
    </ligand>
</feature>
<dbReference type="Pfam" id="PF03352">
    <property type="entry name" value="Adenine_glyco"/>
    <property type="match status" value="1"/>
</dbReference>
<dbReference type="EMBL" id="FOTO01000003">
    <property type="protein sequence ID" value="SFL55816.1"/>
    <property type="molecule type" value="Genomic_DNA"/>
</dbReference>
<keyword evidence="1" id="KW-0479">Metal-binding</keyword>
<dbReference type="GO" id="GO:0008725">
    <property type="term" value="F:DNA-3-methyladenine glycosylase activity"/>
    <property type="evidence" value="ECO:0007669"/>
    <property type="project" value="InterPro"/>
</dbReference>
<dbReference type="PANTHER" id="PTHR30037">
    <property type="entry name" value="DNA-3-METHYLADENINE GLYCOSYLASE 1"/>
    <property type="match status" value="1"/>
</dbReference>
<organism evidence="2 3">
    <name type="scientific">Desulfomicrobium norvegicum (strain DSM 1741 / NCIMB 8310)</name>
    <name type="common">Desulfovibrio baculatus (strain Norway 4)</name>
    <name type="synonym">Desulfovibrio desulfuricans (strain Norway 4)</name>
    <dbReference type="NCBI Taxonomy" id="52561"/>
    <lineage>
        <taxon>Bacteria</taxon>
        <taxon>Pseudomonadati</taxon>
        <taxon>Thermodesulfobacteriota</taxon>
        <taxon>Desulfovibrionia</taxon>
        <taxon>Desulfovibrionales</taxon>
        <taxon>Desulfomicrobiaceae</taxon>
        <taxon>Desulfomicrobium</taxon>
    </lineage>
</organism>
<dbReference type="SUPFAM" id="SSF48150">
    <property type="entry name" value="DNA-glycosylase"/>
    <property type="match status" value="1"/>
</dbReference>
<accession>A0A8G2C1W7</accession>
<dbReference type="InterPro" id="IPR005019">
    <property type="entry name" value="Adenine_glyco"/>
</dbReference>
<gene>
    <name evidence="2" type="ORF">SAMN05421830_103268</name>
</gene>
<dbReference type="PANTHER" id="PTHR30037:SF4">
    <property type="entry name" value="DNA-3-METHYLADENINE GLYCOSYLASE I"/>
    <property type="match status" value="1"/>
</dbReference>
<comment type="caution">
    <text evidence="2">The sequence shown here is derived from an EMBL/GenBank/DDBJ whole genome shotgun (WGS) entry which is preliminary data.</text>
</comment>
<dbReference type="RefSeq" id="WP_092190698.1">
    <property type="nucleotide sequence ID" value="NZ_FOTO01000003.1"/>
</dbReference>
<keyword evidence="3" id="KW-1185">Reference proteome</keyword>
<dbReference type="InterPro" id="IPR052891">
    <property type="entry name" value="DNA-3mA_glycosylase"/>
</dbReference>
<name>A0A8G2C1W7_DESNO</name>
<dbReference type="Proteomes" id="UP000199581">
    <property type="component" value="Unassembled WGS sequence"/>
</dbReference>
<keyword evidence="1" id="KW-0862">Zinc</keyword>
<evidence type="ECO:0000313" key="2">
    <source>
        <dbReference type="EMBL" id="SFL55816.1"/>
    </source>
</evidence>
<evidence type="ECO:0000256" key="1">
    <source>
        <dbReference type="PIRSR" id="PIRSR605019-1"/>
    </source>
</evidence>
<feature type="binding site" evidence="1">
    <location>
        <position position="18"/>
    </location>
    <ligand>
        <name>Zn(2+)</name>
        <dbReference type="ChEBI" id="CHEBI:29105"/>
    </ligand>
</feature>
<dbReference type="Gene3D" id="1.10.340.30">
    <property type="entry name" value="Hypothetical protein, domain 2"/>
    <property type="match status" value="1"/>
</dbReference>
<evidence type="ECO:0000313" key="3">
    <source>
        <dbReference type="Proteomes" id="UP000199581"/>
    </source>
</evidence>
<feature type="binding site" evidence="1">
    <location>
        <position position="176"/>
    </location>
    <ligand>
        <name>Zn(2+)</name>
        <dbReference type="ChEBI" id="CHEBI:29105"/>
    </ligand>
</feature>